<dbReference type="Gene3D" id="2.60.40.790">
    <property type="match status" value="1"/>
</dbReference>
<dbReference type="RefSeq" id="XP_015190044.1">
    <property type="nucleotide sequence ID" value="XM_015334558.1"/>
</dbReference>
<feature type="compositionally biased region" description="Polar residues" evidence="3">
    <location>
        <begin position="194"/>
        <end position="218"/>
    </location>
</feature>
<feature type="compositionally biased region" description="Polar residues" evidence="3">
    <location>
        <begin position="227"/>
        <end position="246"/>
    </location>
</feature>
<evidence type="ECO:0000259" key="5">
    <source>
        <dbReference type="PROSITE" id="PS01031"/>
    </source>
</evidence>
<name>A0ABM1JC56_POLDO</name>
<evidence type="ECO:0000256" key="2">
    <source>
        <dbReference type="RuleBase" id="RU003616"/>
    </source>
</evidence>
<dbReference type="InterPro" id="IPR002068">
    <property type="entry name" value="A-crystallin/Hsp20_dom"/>
</dbReference>
<dbReference type="Proteomes" id="UP000694924">
    <property type="component" value="Unplaced"/>
</dbReference>
<organism evidence="6 7">
    <name type="scientific">Polistes dominula</name>
    <name type="common">European paper wasp</name>
    <name type="synonym">Vespa dominula</name>
    <dbReference type="NCBI Taxonomy" id="743375"/>
    <lineage>
        <taxon>Eukaryota</taxon>
        <taxon>Metazoa</taxon>
        <taxon>Ecdysozoa</taxon>
        <taxon>Arthropoda</taxon>
        <taxon>Hexapoda</taxon>
        <taxon>Insecta</taxon>
        <taxon>Pterygota</taxon>
        <taxon>Neoptera</taxon>
        <taxon>Endopterygota</taxon>
        <taxon>Hymenoptera</taxon>
        <taxon>Apocrita</taxon>
        <taxon>Aculeata</taxon>
        <taxon>Vespoidea</taxon>
        <taxon>Vespidae</taxon>
        <taxon>Polistinae</taxon>
        <taxon>Polistini</taxon>
        <taxon>Polistes</taxon>
    </lineage>
</organism>
<keyword evidence="4" id="KW-0732">Signal</keyword>
<keyword evidence="6" id="KW-1185">Reference proteome</keyword>
<sequence length="246" mass="27592">MILLPLLFSSLLTDIDQSQKLIDNNLENDLFPEINSLYPFSPFANALLNGPWFEFLNQDKHTSSVTTDEHNFKIVLDVKEFKPNEIKVKVADGYIIVEGQHEEKKDKDGFVSRQFVRRYLLPYQAETDKITSKISTDRILTIIAPLNKNLEKPTEKTIKIELSDKPAVTQKDNDKKVTVNSNHEEGTTPKDTIHVSNTAAKSTIHVSSTTPKSTTHALGTTPKDTIHSSSTTSKDTIHSSNTTSKQ</sequence>
<proteinExistence type="inferred from homology"/>
<dbReference type="PANTHER" id="PTHR45640:SF26">
    <property type="entry name" value="RE23625P"/>
    <property type="match status" value="1"/>
</dbReference>
<accession>A0ABM1JC56</accession>
<dbReference type="GeneID" id="107073823"/>
<feature type="domain" description="SHSP" evidence="5">
    <location>
        <begin position="54"/>
        <end position="163"/>
    </location>
</feature>
<evidence type="ECO:0000313" key="7">
    <source>
        <dbReference type="RefSeq" id="XP_015190044.1"/>
    </source>
</evidence>
<evidence type="ECO:0000256" key="3">
    <source>
        <dbReference type="SAM" id="MobiDB-lite"/>
    </source>
</evidence>
<gene>
    <name evidence="7" type="primary">LOC107073823</name>
</gene>
<dbReference type="PRINTS" id="PR00299">
    <property type="entry name" value="ACRYSTALLIN"/>
</dbReference>
<dbReference type="PANTHER" id="PTHR45640">
    <property type="entry name" value="HEAT SHOCK PROTEIN HSP-12.2-RELATED"/>
    <property type="match status" value="1"/>
</dbReference>
<dbReference type="Pfam" id="PF00011">
    <property type="entry name" value="HSP20"/>
    <property type="match status" value="1"/>
</dbReference>
<dbReference type="PROSITE" id="PS01031">
    <property type="entry name" value="SHSP"/>
    <property type="match status" value="1"/>
</dbReference>
<protein>
    <submittedName>
        <fullName evidence="7">Protein lethal(2)essential for life-like</fullName>
    </submittedName>
</protein>
<feature type="signal peptide" evidence="4">
    <location>
        <begin position="1"/>
        <end position="18"/>
    </location>
</feature>
<feature type="chain" id="PRO_5045664590" evidence="4">
    <location>
        <begin position="19"/>
        <end position="246"/>
    </location>
</feature>
<dbReference type="InterPro" id="IPR008978">
    <property type="entry name" value="HSP20-like_chaperone"/>
</dbReference>
<evidence type="ECO:0000256" key="4">
    <source>
        <dbReference type="SAM" id="SignalP"/>
    </source>
</evidence>
<dbReference type="CDD" id="cd06526">
    <property type="entry name" value="metazoan_ACD"/>
    <property type="match status" value="1"/>
</dbReference>
<feature type="region of interest" description="Disordered" evidence="3">
    <location>
        <begin position="169"/>
        <end position="246"/>
    </location>
</feature>
<evidence type="ECO:0000313" key="6">
    <source>
        <dbReference type="Proteomes" id="UP000694924"/>
    </source>
</evidence>
<comment type="similarity">
    <text evidence="1 2">Belongs to the small heat shock protein (HSP20) family.</text>
</comment>
<feature type="compositionally biased region" description="Basic and acidic residues" evidence="3">
    <location>
        <begin position="171"/>
        <end position="193"/>
    </location>
</feature>
<dbReference type="InterPro" id="IPR001436">
    <property type="entry name" value="Alpha-crystallin/sHSP_animal"/>
</dbReference>
<reference evidence="7" key="1">
    <citation type="submission" date="2025-08" db="UniProtKB">
        <authorList>
            <consortium name="RefSeq"/>
        </authorList>
    </citation>
    <scope>IDENTIFICATION</scope>
    <source>
        <tissue evidence="7">Whole body</tissue>
    </source>
</reference>
<evidence type="ECO:0000256" key="1">
    <source>
        <dbReference type="PROSITE-ProRule" id="PRU00285"/>
    </source>
</evidence>
<dbReference type="SUPFAM" id="SSF49764">
    <property type="entry name" value="HSP20-like chaperones"/>
    <property type="match status" value="1"/>
</dbReference>